<gene>
    <name evidence="3" type="ORF">MPDQ_001007</name>
</gene>
<dbReference type="InterPro" id="IPR015034">
    <property type="entry name" value="Bles03"/>
</dbReference>
<evidence type="ECO:0008006" key="5">
    <source>
        <dbReference type="Google" id="ProtNLM"/>
    </source>
</evidence>
<dbReference type="EMBL" id="VIFY01000124">
    <property type="protein sequence ID" value="TQB70039.1"/>
    <property type="molecule type" value="Genomic_DNA"/>
</dbReference>
<dbReference type="Proteomes" id="UP000319663">
    <property type="component" value="Unassembled WGS sequence"/>
</dbReference>
<dbReference type="SUPFAM" id="SSF55418">
    <property type="entry name" value="eIF4e-like"/>
    <property type="match status" value="1"/>
</dbReference>
<evidence type="ECO:0000256" key="2">
    <source>
        <dbReference type="SAM" id="MobiDB-lite"/>
    </source>
</evidence>
<dbReference type="PANTHER" id="PTHR31977:SF1">
    <property type="entry name" value="UPF0696 PROTEIN C11ORF68"/>
    <property type="match status" value="1"/>
</dbReference>
<evidence type="ECO:0000256" key="1">
    <source>
        <dbReference type="ARBA" id="ARBA00010568"/>
    </source>
</evidence>
<dbReference type="InterPro" id="IPR023398">
    <property type="entry name" value="TIF_eIF4e-like"/>
</dbReference>
<feature type="region of interest" description="Disordered" evidence="2">
    <location>
        <begin position="55"/>
        <end position="84"/>
    </location>
</feature>
<proteinExistence type="inferred from homology"/>
<comment type="similarity">
    <text evidence="1">Belongs to the UPF0696 family.</text>
</comment>
<dbReference type="PANTHER" id="PTHR31977">
    <property type="entry name" value="UPF0696 PROTEIN C11ORF68"/>
    <property type="match status" value="1"/>
</dbReference>
<comment type="caution">
    <text evidence="3">The sequence shown here is derived from an EMBL/GenBank/DDBJ whole genome shotgun (WGS) entry which is preliminary data.</text>
</comment>
<accession>A0A507QNH8</accession>
<name>A0A507QNH8_MONPU</name>
<organism evidence="3 4">
    <name type="scientific">Monascus purpureus</name>
    <name type="common">Red mold</name>
    <name type="synonym">Monascus anka</name>
    <dbReference type="NCBI Taxonomy" id="5098"/>
    <lineage>
        <taxon>Eukaryota</taxon>
        <taxon>Fungi</taxon>
        <taxon>Dikarya</taxon>
        <taxon>Ascomycota</taxon>
        <taxon>Pezizomycotina</taxon>
        <taxon>Eurotiomycetes</taxon>
        <taxon>Eurotiomycetidae</taxon>
        <taxon>Eurotiales</taxon>
        <taxon>Aspergillaceae</taxon>
        <taxon>Monascus</taxon>
    </lineage>
</organism>
<dbReference type="Gene3D" id="3.30.760.10">
    <property type="entry name" value="RNA Cap, Translation Initiation Factor Eif4e"/>
    <property type="match status" value="1"/>
</dbReference>
<sequence>MDESDNLFSDESSFYGSDAEIAELEEQVTTFDLSTYWTDIHPYLLSTIQYKLRSASARNPTRTDTKNRQGPRLNSRQTTESVPEFLSRLAPSTTRSSAVGPWIYAYNPDEGRSVRDEDLASFAARGTELLYGFENEKTRLEAEHAKSRSKSKSTVWLARKINPLRRALEEDVFALAREKNVVTGKWMLFPSAGDVDRVWEAVATATVHGELGVAAKVATYDSDEDRENKKPRLLAVYTRDYEDRGDIKLVLQRLVELGVVRKDERPIYYKCDALTHLGIKSDNPYGLKASLFSSRDVFMGKI</sequence>
<protein>
    <recommendedName>
        <fullName evidence="5">DUF1917 domain-containing protein</fullName>
    </recommendedName>
</protein>
<dbReference type="AlphaFoldDB" id="A0A507QNH8"/>
<feature type="compositionally biased region" description="Polar residues" evidence="2">
    <location>
        <begin position="72"/>
        <end position="81"/>
    </location>
</feature>
<evidence type="ECO:0000313" key="3">
    <source>
        <dbReference type="EMBL" id="TQB70039.1"/>
    </source>
</evidence>
<dbReference type="STRING" id="5098.A0A507QNH8"/>
<evidence type="ECO:0000313" key="4">
    <source>
        <dbReference type="Proteomes" id="UP000319663"/>
    </source>
</evidence>
<reference evidence="3 4" key="1">
    <citation type="submission" date="2019-06" db="EMBL/GenBank/DDBJ databases">
        <title>Wine fermentation using esterase from Monascus purpureus.</title>
        <authorList>
            <person name="Geng C."/>
            <person name="Zhang Y."/>
        </authorList>
    </citation>
    <scope>NUCLEOTIDE SEQUENCE [LARGE SCALE GENOMIC DNA]</scope>
    <source>
        <strain evidence="3">HQ1</strain>
    </source>
</reference>
<keyword evidence="4" id="KW-1185">Reference proteome</keyword>
<dbReference type="Pfam" id="PF08939">
    <property type="entry name" value="Bles03"/>
    <property type="match status" value="1"/>
</dbReference>